<comment type="caution">
    <text evidence="22">The sequence shown here is derived from an EMBL/GenBank/DDBJ whole genome shotgun (WGS) entry which is preliminary data.</text>
</comment>
<reference evidence="22 23" key="1">
    <citation type="submission" date="2020-04" db="EMBL/GenBank/DDBJ databases">
        <title>Rhodospirillaceae bacterium KN72 isolated from deep sea.</title>
        <authorList>
            <person name="Zhang D.-C."/>
        </authorList>
    </citation>
    <scope>NUCLEOTIDE SEQUENCE [LARGE SCALE GENOMIC DNA]</scope>
    <source>
        <strain evidence="22 23">KN72</strain>
    </source>
</reference>
<evidence type="ECO:0000256" key="18">
    <source>
        <dbReference type="PROSITE-ProRule" id="PRU00409"/>
    </source>
</evidence>
<dbReference type="EC" id="6.3.4.14" evidence="4 19"/>
<dbReference type="GO" id="GO:2001295">
    <property type="term" value="P:malonyl-CoA biosynthetic process"/>
    <property type="evidence" value="ECO:0007669"/>
    <property type="project" value="UniProtKB-UniPathway"/>
</dbReference>
<keyword evidence="23" id="KW-1185">Reference proteome</keyword>
<dbReference type="SUPFAM" id="SSF51246">
    <property type="entry name" value="Rudiment single hybrid motif"/>
    <property type="match status" value="1"/>
</dbReference>
<keyword evidence="12" id="KW-0460">Magnesium</keyword>
<dbReference type="InterPro" id="IPR004549">
    <property type="entry name" value="Acetyl_CoA_COase_biotin_COase"/>
</dbReference>
<organism evidence="22 23">
    <name type="scientific">Pacificispira spongiicola</name>
    <dbReference type="NCBI Taxonomy" id="2729598"/>
    <lineage>
        <taxon>Bacteria</taxon>
        <taxon>Pseudomonadati</taxon>
        <taxon>Pseudomonadota</taxon>
        <taxon>Alphaproteobacteria</taxon>
        <taxon>Rhodospirillales</taxon>
        <taxon>Rhodospirillaceae</taxon>
        <taxon>Pacificispira</taxon>
    </lineage>
</organism>
<keyword evidence="11 18" id="KW-0067">ATP-binding</keyword>
<dbReference type="Gene3D" id="3.30.470.20">
    <property type="entry name" value="ATP-grasp fold, B domain"/>
    <property type="match status" value="1"/>
</dbReference>
<proteinExistence type="predicted"/>
<evidence type="ECO:0000256" key="8">
    <source>
        <dbReference type="ARBA" id="ARBA00022723"/>
    </source>
</evidence>
<dbReference type="UniPathway" id="UPA00655">
    <property type="reaction ID" value="UER00711"/>
</dbReference>
<dbReference type="EMBL" id="JABBNT010000002">
    <property type="protein sequence ID" value="NMM44324.1"/>
    <property type="molecule type" value="Genomic_DNA"/>
</dbReference>
<evidence type="ECO:0000256" key="13">
    <source>
        <dbReference type="ARBA" id="ARBA00023098"/>
    </source>
</evidence>
<dbReference type="GO" id="GO:0004075">
    <property type="term" value="F:biotin carboxylase activity"/>
    <property type="evidence" value="ECO:0007669"/>
    <property type="project" value="UniProtKB-EC"/>
</dbReference>
<evidence type="ECO:0000256" key="17">
    <source>
        <dbReference type="ARBA" id="ARBA00048600"/>
    </source>
</evidence>
<evidence type="ECO:0000256" key="19">
    <source>
        <dbReference type="RuleBase" id="RU365063"/>
    </source>
</evidence>
<dbReference type="Pfam" id="PF02786">
    <property type="entry name" value="CPSase_L_D2"/>
    <property type="match status" value="1"/>
</dbReference>
<dbReference type="Proteomes" id="UP000539372">
    <property type="component" value="Unassembled WGS sequence"/>
</dbReference>
<dbReference type="InterPro" id="IPR051602">
    <property type="entry name" value="ACC_Biotin_Carboxylase"/>
</dbReference>
<keyword evidence="13 19" id="KW-0443">Lipid metabolism</keyword>
<keyword evidence="10 19" id="KW-0276">Fatty acid metabolism</keyword>
<dbReference type="PANTHER" id="PTHR48095:SF2">
    <property type="entry name" value="BIOTIN CARBOXYLASE, CHLOROPLASTIC"/>
    <property type="match status" value="1"/>
</dbReference>
<keyword evidence="15 19" id="KW-0092">Biotin</keyword>
<dbReference type="GO" id="GO:0046872">
    <property type="term" value="F:metal ion binding"/>
    <property type="evidence" value="ECO:0007669"/>
    <property type="project" value="UniProtKB-KW"/>
</dbReference>
<evidence type="ECO:0000256" key="6">
    <source>
        <dbReference type="ARBA" id="ARBA00022516"/>
    </source>
</evidence>
<dbReference type="InterPro" id="IPR013815">
    <property type="entry name" value="ATP_grasp_subdomain_1"/>
</dbReference>
<evidence type="ECO:0000313" key="22">
    <source>
        <dbReference type="EMBL" id="NMM44324.1"/>
    </source>
</evidence>
<dbReference type="GO" id="GO:0006633">
    <property type="term" value="P:fatty acid biosynthetic process"/>
    <property type="evidence" value="ECO:0007669"/>
    <property type="project" value="UniProtKB-KW"/>
</dbReference>
<keyword evidence="7 19" id="KW-0436">Ligase</keyword>
<comment type="catalytic activity">
    <reaction evidence="17 19">
        <text>N(6)-biotinyl-L-lysyl-[protein] + hydrogencarbonate + ATP = N(6)-carboxybiotinyl-L-lysyl-[protein] + ADP + phosphate + H(+)</text>
        <dbReference type="Rhea" id="RHEA:13501"/>
        <dbReference type="Rhea" id="RHEA-COMP:10505"/>
        <dbReference type="Rhea" id="RHEA-COMP:10506"/>
        <dbReference type="ChEBI" id="CHEBI:15378"/>
        <dbReference type="ChEBI" id="CHEBI:17544"/>
        <dbReference type="ChEBI" id="CHEBI:30616"/>
        <dbReference type="ChEBI" id="CHEBI:43474"/>
        <dbReference type="ChEBI" id="CHEBI:83144"/>
        <dbReference type="ChEBI" id="CHEBI:83145"/>
        <dbReference type="ChEBI" id="CHEBI:456216"/>
        <dbReference type="EC" id="6.3.4.14"/>
    </reaction>
</comment>
<dbReference type="Gene3D" id="3.30.1490.20">
    <property type="entry name" value="ATP-grasp fold, A domain"/>
    <property type="match status" value="1"/>
</dbReference>
<dbReference type="InterPro" id="IPR011054">
    <property type="entry name" value="Rudment_hybrid_motif"/>
</dbReference>
<evidence type="ECO:0000256" key="4">
    <source>
        <dbReference type="ARBA" id="ARBA00013263"/>
    </source>
</evidence>
<dbReference type="InterPro" id="IPR005481">
    <property type="entry name" value="BC-like_N"/>
</dbReference>
<dbReference type="SMART" id="SM00878">
    <property type="entry name" value="Biotin_carb_C"/>
    <property type="match status" value="1"/>
</dbReference>
<evidence type="ECO:0000256" key="9">
    <source>
        <dbReference type="ARBA" id="ARBA00022741"/>
    </source>
</evidence>
<gene>
    <name evidence="22" type="primary">accC</name>
    <name evidence="22" type="ORF">HH303_07530</name>
</gene>
<evidence type="ECO:0000256" key="1">
    <source>
        <dbReference type="ARBA" id="ARBA00003761"/>
    </source>
</evidence>
<dbReference type="SUPFAM" id="SSF52440">
    <property type="entry name" value="PreATP-grasp domain"/>
    <property type="match status" value="1"/>
</dbReference>
<dbReference type="PROSITE" id="PS00866">
    <property type="entry name" value="CPSASE_1"/>
    <property type="match status" value="1"/>
</dbReference>
<evidence type="ECO:0000256" key="10">
    <source>
        <dbReference type="ARBA" id="ARBA00022832"/>
    </source>
</evidence>
<dbReference type="InterPro" id="IPR016185">
    <property type="entry name" value="PreATP-grasp_dom_sf"/>
</dbReference>
<dbReference type="GO" id="GO:0005524">
    <property type="term" value="F:ATP binding"/>
    <property type="evidence" value="ECO:0007669"/>
    <property type="project" value="UniProtKB-UniRule"/>
</dbReference>
<evidence type="ECO:0000256" key="16">
    <source>
        <dbReference type="ARBA" id="ARBA00033786"/>
    </source>
</evidence>
<dbReference type="NCBIfam" id="NF006367">
    <property type="entry name" value="PRK08591.1"/>
    <property type="match status" value="1"/>
</dbReference>
<dbReference type="RefSeq" id="WP_169624614.1">
    <property type="nucleotide sequence ID" value="NZ_JABBNT010000002.1"/>
</dbReference>
<dbReference type="PANTHER" id="PTHR48095">
    <property type="entry name" value="PYRUVATE CARBOXYLASE SUBUNIT A"/>
    <property type="match status" value="1"/>
</dbReference>
<dbReference type="Pfam" id="PF02785">
    <property type="entry name" value="Biotin_carb_C"/>
    <property type="match status" value="1"/>
</dbReference>
<evidence type="ECO:0000256" key="15">
    <source>
        <dbReference type="ARBA" id="ARBA00023267"/>
    </source>
</evidence>
<dbReference type="InterPro" id="IPR011761">
    <property type="entry name" value="ATP-grasp"/>
</dbReference>
<evidence type="ECO:0000259" key="20">
    <source>
        <dbReference type="PROSITE" id="PS50975"/>
    </source>
</evidence>
<dbReference type="Gene3D" id="3.40.50.20">
    <property type="match status" value="1"/>
</dbReference>
<accession>A0A7Y0DZ90</accession>
<evidence type="ECO:0000313" key="23">
    <source>
        <dbReference type="Proteomes" id="UP000539372"/>
    </source>
</evidence>
<dbReference type="PROSITE" id="PS50979">
    <property type="entry name" value="BC"/>
    <property type="match status" value="1"/>
</dbReference>
<feature type="domain" description="Biotin carboxylation" evidence="21">
    <location>
        <begin position="1"/>
        <end position="444"/>
    </location>
</feature>
<comment type="function">
    <text evidence="1 19">This protein is a component of the acetyl coenzyme A carboxylase complex; first, biotin carboxylase catalyzes the carboxylation of the carrier protein and then the transcarboxylase transfers the carboxyl group to form malonyl-CoA.</text>
</comment>
<protein>
    <recommendedName>
        <fullName evidence="5 19">Biotin carboxylase</fullName>
        <ecNumber evidence="4 19">6.3.4.14</ecNumber>
    </recommendedName>
    <alternativeName>
        <fullName evidence="16 19">Acetyl-coenzyme A carboxylase biotin carboxylase subunit A</fullName>
    </alternativeName>
</protein>
<dbReference type="InterPro" id="IPR011764">
    <property type="entry name" value="Biotin_carboxylation_dom"/>
</dbReference>
<keyword evidence="8" id="KW-0479">Metal-binding</keyword>
<dbReference type="PROSITE" id="PS50975">
    <property type="entry name" value="ATP_GRASP"/>
    <property type="match status" value="1"/>
</dbReference>
<dbReference type="InterPro" id="IPR005479">
    <property type="entry name" value="CPAse_ATP-bd"/>
</dbReference>
<keyword evidence="6 19" id="KW-0444">Lipid biosynthesis</keyword>
<evidence type="ECO:0000256" key="7">
    <source>
        <dbReference type="ARBA" id="ARBA00022598"/>
    </source>
</evidence>
<dbReference type="FunFam" id="3.40.50.20:FF:000010">
    <property type="entry name" value="Propionyl-CoA carboxylase subunit alpha"/>
    <property type="match status" value="1"/>
</dbReference>
<dbReference type="InterPro" id="IPR005482">
    <property type="entry name" value="Biotin_COase_C"/>
</dbReference>
<evidence type="ECO:0000256" key="12">
    <source>
        <dbReference type="ARBA" id="ARBA00022842"/>
    </source>
</evidence>
<evidence type="ECO:0000256" key="11">
    <source>
        <dbReference type="ARBA" id="ARBA00022840"/>
    </source>
</evidence>
<comment type="subunit">
    <text evidence="3 19">Acetyl-CoA carboxylase is a heterohexamer of biotin carboxyl carrier protein, biotin carboxylase and the two subunits of carboxyl transferase in a 2:2 complex.</text>
</comment>
<evidence type="ECO:0000256" key="3">
    <source>
        <dbReference type="ARBA" id="ARBA00011750"/>
    </source>
</evidence>
<keyword evidence="9 18" id="KW-0547">Nucleotide-binding</keyword>
<name>A0A7Y0DZ90_9PROT</name>
<dbReference type="PROSITE" id="PS00867">
    <property type="entry name" value="CPSASE_2"/>
    <property type="match status" value="1"/>
</dbReference>
<dbReference type="Pfam" id="PF00289">
    <property type="entry name" value="Biotin_carb_N"/>
    <property type="match status" value="1"/>
</dbReference>
<feature type="domain" description="ATP-grasp" evidence="20">
    <location>
        <begin position="120"/>
        <end position="316"/>
    </location>
</feature>
<dbReference type="NCBIfam" id="TIGR00514">
    <property type="entry name" value="accC"/>
    <property type="match status" value="1"/>
</dbReference>
<dbReference type="SUPFAM" id="SSF56059">
    <property type="entry name" value="Glutathione synthetase ATP-binding domain-like"/>
    <property type="match status" value="1"/>
</dbReference>
<evidence type="ECO:0000256" key="14">
    <source>
        <dbReference type="ARBA" id="ARBA00023160"/>
    </source>
</evidence>
<keyword evidence="14 19" id="KW-0275">Fatty acid biosynthesis</keyword>
<comment type="pathway">
    <text evidence="2 19">Lipid metabolism; malonyl-CoA biosynthesis; malonyl-CoA from acetyl-CoA: step 1/1.</text>
</comment>
<dbReference type="AlphaFoldDB" id="A0A7Y0DZ90"/>
<evidence type="ECO:0000259" key="21">
    <source>
        <dbReference type="PROSITE" id="PS50979"/>
    </source>
</evidence>
<dbReference type="FunFam" id="3.30.1490.20:FF:000018">
    <property type="entry name" value="Biotin carboxylase"/>
    <property type="match status" value="1"/>
</dbReference>
<sequence length="446" mass="48848">MFEKVLIANRGEIALRIHRACKEMGIQTVAVHSTADADAMHVRLADEAICIGPPAPKDSYLNIPAILTAATLTRADAIHPGVGFLSENARFAQMVEDHGIAFIGPTPHHIRVMGDKVAAKDEAKRLGIPVVPGSDGAVETEEEALKLAKEIGFPLIIKAAAGGGGRGMKVASKMEEVAQAWAICRTEAKAAFGDDTVYMERYLSRPRHIEVQVLGDGKGSCINLGERDCSIQRRHQKVIEEAPSPALNATQRAQIGETVNKAISEMGYRGAGTIEFLYEDGEFFFIEMNTRLQVEHPISEMVCGIDLVREQIKVAAGIPLAFSQEDITFNGHSIECRVTAEHPETFMPTPGKITDYHAPGGLGVRVDSQLYSGYSVPPYYDSLVSKLVVHGANRNECLMRLKRALDEYVIGGIQTTIPLHQKIIAQKPFIDGDYDIHWLEKWMGLK</sequence>
<evidence type="ECO:0000256" key="2">
    <source>
        <dbReference type="ARBA" id="ARBA00004956"/>
    </source>
</evidence>
<evidence type="ECO:0000256" key="5">
    <source>
        <dbReference type="ARBA" id="ARBA00017242"/>
    </source>
</evidence>